<reference evidence="1" key="1">
    <citation type="submission" date="2016-01" db="EMBL/GenBank/DDBJ databases">
        <authorList>
            <person name="Peeters C."/>
        </authorList>
    </citation>
    <scope>NUCLEOTIDE SEQUENCE [LARGE SCALE GENOMIC DNA]</scope>
    <source>
        <strain evidence="1">LMG 29317</strain>
    </source>
</reference>
<accession>A0A158KBC5</accession>
<protein>
    <recommendedName>
        <fullName evidence="3">DUF4238 domain-containing protein</fullName>
    </recommendedName>
</protein>
<dbReference type="Proteomes" id="UP000055019">
    <property type="component" value="Unassembled WGS sequence"/>
</dbReference>
<dbReference type="OrthoDB" id="580988at2"/>
<organism evidence="1 2">
    <name type="scientific">Caballeronia arvi</name>
    <dbReference type="NCBI Taxonomy" id="1777135"/>
    <lineage>
        <taxon>Bacteria</taxon>
        <taxon>Pseudomonadati</taxon>
        <taxon>Pseudomonadota</taxon>
        <taxon>Betaproteobacteria</taxon>
        <taxon>Burkholderiales</taxon>
        <taxon>Burkholderiaceae</taxon>
        <taxon>Caballeronia</taxon>
    </lineage>
</organism>
<name>A0A158KBC5_9BURK</name>
<proteinExistence type="predicted"/>
<keyword evidence="2" id="KW-1185">Reference proteome</keyword>
<sequence length="331" mass="37023">MAKSEIPLPNVLTQRAVLSGPKRQHFLPRFYLEKFSKNGLVAVYDREANAVRLQQPINSAVIGHFYTVTDSDGRRRYDIEFILSHYESRAKPIIDKLEAKKSLDPEERSDFSIFLALCVARTPDTVESVKGLIAELGMDFVKANFNSVDEVWKSLREDPKYVGKSDEQITSEAELMVKMARDGVTIKASHSWAVGGAILMGLKMAPIFAGREWVVVHRPNERKSFITTDAPVLLTTLEPREGNFWGLGFGNADALVTFPLTASCALLMYSNTGKLRHMQADEGQIRQVNLAAAEMCQRFLIGRDAKLVSSLAQAANLSNTKWEPKMTRKSQ</sequence>
<comment type="caution">
    <text evidence="1">The sequence shown here is derived from an EMBL/GenBank/DDBJ whole genome shotgun (WGS) entry which is preliminary data.</text>
</comment>
<evidence type="ECO:0008006" key="3">
    <source>
        <dbReference type="Google" id="ProtNLM"/>
    </source>
</evidence>
<dbReference type="EMBL" id="FCOM02000029">
    <property type="protein sequence ID" value="SAL78387.1"/>
    <property type="molecule type" value="Genomic_DNA"/>
</dbReference>
<dbReference type="AlphaFoldDB" id="A0A158KBC5"/>
<evidence type="ECO:0000313" key="2">
    <source>
        <dbReference type="Proteomes" id="UP000055019"/>
    </source>
</evidence>
<evidence type="ECO:0000313" key="1">
    <source>
        <dbReference type="EMBL" id="SAL78387.1"/>
    </source>
</evidence>
<gene>
    <name evidence="1" type="ORF">AWB74_05337</name>
</gene>
<dbReference type="RefSeq" id="WP_087039208.1">
    <property type="nucleotide sequence ID" value="NZ_FCOM02000029.1"/>
</dbReference>
<dbReference type="Pfam" id="PF14022">
    <property type="entry name" value="DUF4238"/>
    <property type="match status" value="1"/>
</dbReference>
<dbReference type="InterPro" id="IPR025332">
    <property type="entry name" value="DUF4238"/>
</dbReference>